<dbReference type="OrthoDB" id="9780765at2"/>
<sequence>MPFLNHKEIQLYYEQHGSGPPLMLIAGLASDSQSWLPVVEGLAKQFAVILLDNRGVGRSTQECEISVSLMADDCAALIRHLGYQRVAVTGHSMGGMIAMELSRQYPDLVDRLVLVATAAKNRVRNNLLFQDWADWYEAGTNRAAWFRTVLYWIFTKRFFENQPLLDASLNYLLKYPWPQSPQAFRQQVQAIAGFDATPWLGQVMVPTCVLAGEQDLLMPPGDSEYLAQQLPNAVLEVVKGAAHSIHTEQPEAFMQCLLEFLAGGCHG</sequence>
<dbReference type="SUPFAM" id="SSF53474">
    <property type="entry name" value="alpha/beta-Hydrolases"/>
    <property type="match status" value="1"/>
</dbReference>
<evidence type="ECO:0000259" key="1">
    <source>
        <dbReference type="Pfam" id="PF00561"/>
    </source>
</evidence>
<dbReference type="InterPro" id="IPR000073">
    <property type="entry name" value="AB_hydrolase_1"/>
</dbReference>
<accession>A0A1T4NKX1</accession>
<feature type="domain" description="AB hydrolase-1" evidence="1">
    <location>
        <begin position="20"/>
        <end position="248"/>
    </location>
</feature>
<dbReference type="Gene3D" id="3.40.50.1820">
    <property type="entry name" value="alpha/beta hydrolase"/>
    <property type="match status" value="1"/>
</dbReference>
<evidence type="ECO:0000313" key="3">
    <source>
        <dbReference type="Proteomes" id="UP000190102"/>
    </source>
</evidence>
<protein>
    <submittedName>
        <fullName evidence="2">Pimeloyl-ACP methyl ester carboxylesterase</fullName>
    </submittedName>
</protein>
<dbReference type="Pfam" id="PF00561">
    <property type="entry name" value="Abhydrolase_1"/>
    <property type="match status" value="1"/>
</dbReference>
<dbReference type="STRING" id="115783.SAMN02745119_01671"/>
<proteinExistence type="predicted"/>
<dbReference type="Proteomes" id="UP000190102">
    <property type="component" value="Unassembled WGS sequence"/>
</dbReference>
<dbReference type="PANTHER" id="PTHR43433:SF5">
    <property type="entry name" value="AB HYDROLASE-1 DOMAIN-CONTAINING PROTEIN"/>
    <property type="match status" value="1"/>
</dbReference>
<dbReference type="InterPro" id="IPR029058">
    <property type="entry name" value="AB_hydrolase_fold"/>
</dbReference>
<dbReference type="RefSeq" id="WP_078789968.1">
    <property type="nucleotide sequence ID" value="NZ_FUWR01000007.1"/>
</dbReference>
<dbReference type="GO" id="GO:0003824">
    <property type="term" value="F:catalytic activity"/>
    <property type="evidence" value="ECO:0007669"/>
    <property type="project" value="InterPro"/>
</dbReference>
<evidence type="ECO:0000313" key="2">
    <source>
        <dbReference type="EMBL" id="SJZ79726.1"/>
    </source>
</evidence>
<dbReference type="PRINTS" id="PR00111">
    <property type="entry name" value="ABHYDROLASE"/>
</dbReference>
<dbReference type="EMBL" id="FUWR01000007">
    <property type="protein sequence ID" value="SJZ79726.1"/>
    <property type="molecule type" value="Genomic_DNA"/>
</dbReference>
<dbReference type="AlphaFoldDB" id="A0A1T4NKX1"/>
<dbReference type="InterPro" id="IPR050471">
    <property type="entry name" value="AB_hydrolase"/>
</dbReference>
<name>A0A1T4NKX1_9BACT</name>
<gene>
    <name evidence="2" type="ORF">SAMN02745119_01671</name>
</gene>
<dbReference type="PRINTS" id="PR00412">
    <property type="entry name" value="EPOXHYDRLASE"/>
</dbReference>
<reference evidence="3" key="1">
    <citation type="submission" date="2017-02" db="EMBL/GenBank/DDBJ databases">
        <authorList>
            <person name="Varghese N."/>
            <person name="Submissions S."/>
        </authorList>
    </citation>
    <scope>NUCLEOTIDE SEQUENCE [LARGE SCALE GENOMIC DNA]</scope>
    <source>
        <strain evidence="3">ATCC BAA-34</strain>
    </source>
</reference>
<dbReference type="PANTHER" id="PTHR43433">
    <property type="entry name" value="HYDROLASE, ALPHA/BETA FOLD FAMILY PROTEIN"/>
    <property type="match status" value="1"/>
</dbReference>
<keyword evidence="3" id="KW-1185">Reference proteome</keyword>
<dbReference type="InterPro" id="IPR000639">
    <property type="entry name" value="Epox_hydrolase-like"/>
</dbReference>
<organism evidence="2 3">
    <name type="scientific">Trichlorobacter thiogenes</name>
    <dbReference type="NCBI Taxonomy" id="115783"/>
    <lineage>
        <taxon>Bacteria</taxon>
        <taxon>Pseudomonadati</taxon>
        <taxon>Thermodesulfobacteriota</taxon>
        <taxon>Desulfuromonadia</taxon>
        <taxon>Geobacterales</taxon>
        <taxon>Geobacteraceae</taxon>
        <taxon>Trichlorobacter</taxon>
    </lineage>
</organism>